<proteinExistence type="predicted"/>
<gene>
    <name evidence="2" type="ORF">FIV39_24175</name>
    <name evidence="1" type="ORF">SAMN04490186_0069</name>
</gene>
<dbReference type="Proteomes" id="UP000198740">
    <property type="component" value="Unassembled WGS sequence"/>
</dbReference>
<dbReference type="Proteomes" id="UP000317267">
    <property type="component" value="Unassembled WGS sequence"/>
</dbReference>
<evidence type="ECO:0000313" key="4">
    <source>
        <dbReference type="Proteomes" id="UP000317267"/>
    </source>
</evidence>
<evidence type="ECO:0000313" key="3">
    <source>
        <dbReference type="Proteomes" id="UP000198740"/>
    </source>
</evidence>
<dbReference type="OrthoDB" id="9128717at2"/>
<dbReference type="EMBL" id="FNKM01000001">
    <property type="protein sequence ID" value="SDQ03392.1"/>
    <property type="molecule type" value="Genomic_DNA"/>
</dbReference>
<sequence>MESEIDINGDSDLLQMLIDADPVDVIVLVDFLTDSGKGRLAMASEVREALESAKKKNKFSRGVLLLLIRELQHFGGNSFVNLFRRNGVPYAEIVADVLSHVGGTGGKNEPVASMELKVLEKLLSDAWEKMSAQEQADFSKGFQNETGPLGVSYAAIQAAIRRGGPAAIQAALLATGAFARLAMGGALATGTSLIAGRAAGLAFGPIGVALSGIAGAHTLTSQAYRVTVPCVVQIAYIRQKSALVTCPSCEVPTPKTSKFCSECGAGLAQ</sequence>
<evidence type="ECO:0000313" key="1">
    <source>
        <dbReference type="EMBL" id="SDQ03392.1"/>
    </source>
</evidence>
<reference evidence="1 3" key="1">
    <citation type="submission" date="2016-10" db="EMBL/GenBank/DDBJ databases">
        <authorList>
            <person name="Varghese N."/>
            <person name="Submissions S."/>
        </authorList>
    </citation>
    <scope>NUCLEOTIDE SEQUENCE [LARGE SCALE GENOMIC DNA]</scope>
    <source>
        <strain evidence="1 3">BS2976</strain>
    </source>
</reference>
<evidence type="ECO:0000313" key="2">
    <source>
        <dbReference type="EMBL" id="TWR62440.1"/>
    </source>
</evidence>
<organism evidence="2 4">
    <name type="scientific">Pseudomonas grimontii</name>
    <dbReference type="NCBI Taxonomy" id="129847"/>
    <lineage>
        <taxon>Bacteria</taxon>
        <taxon>Pseudomonadati</taxon>
        <taxon>Pseudomonadota</taxon>
        <taxon>Gammaproteobacteria</taxon>
        <taxon>Pseudomonadales</taxon>
        <taxon>Pseudomonadaceae</taxon>
        <taxon>Pseudomonas</taxon>
    </lineage>
</organism>
<name>A0A1H0XKK7_9PSED</name>
<dbReference type="AlphaFoldDB" id="A0A1H0XKK7"/>
<dbReference type="RefSeq" id="WP_090399686.1">
    <property type="nucleotide sequence ID" value="NZ_FNKM01000001.1"/>
</dbReference>
<protein>
    <submittedName>
        <fullName evidence="1">Uncharacterized protein YaaW, UPF0174 family</fullName>
    </submittedName>
</protein>
<comment type="caution">
    <text evidence="2">The sequence shown here is derived from an EMBL/GenBank/DDBJ whole genome shotgun (WGS) entry which is preliminary data.</text>
</comment>
<dbReference type="EMBL" id="VFES01000017">
    <property type="protein sequence ID" value="TWR62440.1"/>
    <property type="molecule type" value="Genomic_DNA"/>
</dbReference>
<keyword evidence="3" id="KW-1185">Reference proteome</keyword>
<reference evidence="2 4" key="2">
    <citation type="submission" date="2019-06" db="EMBL/GenBank/DDBJ databases">
        <title>Pseudomonas bimorpha sp. nov. isolated from bovine raw milk and skim milk concentrate.</title>
        <authorList>
            <person name="Hofmann K."/>
            <person name="Huptas C."/>
            <person name="Doll E."/>
            <person name="Scherer S."/>
            <person name="Wenning M."/>
        </authorList>
    </citation>
    <scope>NUCLEOTIDE SEQUENCE [LARGE SCALE GENOMIC DNA]</scope>
    <source>
        <strain evidence="2 4">DSM 17515</strain>
    </source>
</reference>
<accession>A0A1H0XKK7</accession>